<accession>A0A9P0CJZ8</accession>
<dbReference type="InterPro" id="IPR011335">
    <property type="entry name" value="Restrct_endonuc-II-like"/>
</dbReference>
<dbReference type="InterPro" id="IPR051703">
    <property type="entry name" value="NF-kappa-B_Signaling_Reg"/>
</dbReference>
<name>A0A9P0CJZ8_9CUCU</name>
<gene>
    <name evidence="1" type="ORF">PSYICH_LOCUS1616</name>
</gene>
<dbReference type="Gene3D" id="3.90.320.10">
    <property type="match status" value="1"/>
</dbReference>
<dbReference type="PANTHER" id="PTHR46609:SF8">
    <property type="entry name" value="YQAJ VIRAL RECOMBINASE DOMAIN-CONTAINING PROTEIN"/>
    <property type="match status" value="1"/>
</dbReference>
<protein>
    <submittedName>
        <fullName evidence="1">Uncharacterized protein</fullName>
    </submittedName>
</protein>
<keyword evidence="2" id="KW-1185">Reference proteome</keyword>
<organism evidence="1 2">
    <name type="scientific">Psylliodes chrysocephalus</name>
    <dbReference type="NCBI Taxonomy" id="3402493"/>
    <lineage>
        <taxon>Eukaryota</taxon>
        <taxon>Metazoa</taxon>
        <taxon>Ecdysozoa</taxon>
        <taxon>Arthropoda</taxon>
        <taxon>Hexapoda</taxon>
        <taxon>Insecta</taxon>
        <taxon>Pterygota</taxon>
        <taxon>Neoptera</taxon>
        <taxon>Endopterygota</taxon>
        <taxon>Coleoptera</taxon>
        <taxon>Polyphaga</taxon>
        <taxon>Cucujiformia</taxon>
        <taxon>Chrysomeloidea</taxon>
        <taxon>Chrysomelidae</taxon>
        <taxon>Galerucinae</taxon>
        <taxon>Alticini</taxon>
        <taxon>Psylliodes</taxon>
    </lineage>
</organism>
<dbReference type="OrthoDB" id="6772344at2759"/>
<dbReference type="InterPro" id="IPR011604">
    <property type="entry name" value="PDDEXK-like_dom_sf"/>
</dbReference>
<dbReference type="Proteomes" id="UP001153636">
    <property type="component" value="Chromosome 10"/>
</dbReference>
<dbReference type="EMBL" id="OV651822">
    <property type="protein sequence ID" value="CAH1100875.1"/>
    <property type="molecule type" value="Genomic_DNA"/>
</dbReference>
<dbReference type="SUPFAM" id="SSF52980">
    <property type="entry name" value="Restriction endonuclease-like"/>
    <property type="match status" value="1"/>
</dbReference>
<dbReference type="AlphaFoldDB" id="A0A9P0CJZ8"/>
<sequence length="190" mass="21722">MSSSLLGFKVDHLLTNELDYELRVRGSVPQGTDPGKKKILRGALKQESMNRSVHNPVVTFTFVEEQKAIADTIADLSVKITDFNGLTTNFGYVNPDGLIEDDNNFTIEVKYPFVLKSCSIEQRVTVKKIKFLANDEEGLLYLRNTYPYYYQIQGQLHLSGKEYCYFIVWSPLGPIHVEEICRVFKEQNVS</sequence>
<reference evidence="1" key="1">
    <citation type="submission" date="2022-01" db="EMBL/GenBank/DDBJ databases">
        <authorList>
            <person name="King R."/>
        </authorList>
    </citation>
    <scope>NUCLEOTIDE SEQUENCE</scope>
</reference>
<evidence type="ECO:0000313" key="1">
    <source>
        <dbReference type="EMBL" id="CAH1100875.1"/>
    </source>
</evidence>
<proteinExistence type="predicted"/>
<dbReference type="PANTHER" id="PTHR46609">
    <property type="entry name" value="EXONUCLEASE, PHAGE-TYPE/RECB, C-TERMINAL DOMAIN-CONTAINING PROTEIN"/>
    <property type="match status" value="1"/>
</dbReference>
<evidence type="ECO:0000313" key="2">
    <source>
        <dbReference type="Proteomes" id="UP001153636"/>
    </source>
</evidence>
<dbReference type="GO" id="GO:0006281">
    <property type="term" value="P:DNA repair"/>
    <property type="evidence" value="ECO:0007669"/>
    <property type="project" value="UniProtKB-ARBA"/>
</dbReference>